<accession>A0ABV3LB09</accession>
<dbReference type="RefSeq" id="WP_366194595.1">
    <property type="nucleotide sequence ID" value="NZ_JBFBVU010000034.1"/>
</dbReference>
<proteinExistence type="predicted"/>
<keyword evidence="2" id="KW-1185">Reference proteome</keyword>
<reference evidence="1 2" key="1">
    <citation type="submission" date="2024-07" db="EMBL/GenBank/DDBJ databases">
        <authorList>
            <person name="Kang M."/>
        </authorList>
    </citation>
    <scope>NUCLEOTIDE SEQUENCE [LARGE SCALE GENOMIC DNA]</scope>
    <source>
        <strain evidence="1 2">DFM31</strain>
    </source>
</reference>
<comment type="caution">
    <text evidence="1">The sequence shown here is derived from an EMBL/GenBank/DDBJ whole genome shotgun (WGS) entry which is preliminary data.</text>
</comment>
<gene>
    <name evidence="1" type="ORF">AB0T83_17855</name>
</gene>
<dbReference type="EMBL" id="JBFBVU010000034">
    <property type="protein sequence ID" value="MEV8468636.1"/>
    <property type="molecule type" value="Genomic_DNA"/>
</dbReference>
<evidence type="ECO:0000313" key="2">
    <source>
        <dbReference type="Proteomes" id="UP001553161"/>
    </source>
</evidence>
<protein>
    <submittedName>
        <fullName evidence="1">Uncharacterized protein</fullName>
    </submittedName>
</protein>
<organism evidence="1 2">
    <name type="scientific">Meridianimarinicoccus marinus</name>
    <dbReference type="NCBI Taxonomy" id="3231483"/>
    <lineage>
        <taxon>Bacteria</taxon>
        <taxon>Pseudomonadati</taxon>
        <taxon>Pseudomonadota</taxon>
        <taxon>Alphaproteobacteria</taxon>
        <taxon>Rhodobacterales</taxon>
        <taxon>Paracoccaceae</taxon>
        <taxon>Meridianimarinicoccus</taxon>
    </lineage>
</organism>
<dbReference type="Proteomes" id="UP001553161">
    <property type="component" value="Unassembled WGS sequence"/>
</dbReference>
<name>A0ABV3LB09_9RHOB</name>
<evidence type="ECO:0000313" key="1">
    <source>
        <dbReference type="EMBL" id="MEV8468636.1"/>
    </source>
</evidence>
<sequence>MTPTINNLMQDLYKRVARTVVYCLTLGLEAEDWNSLTVVLSNSLTLDERLAFAWAAMRALPPDVAADVAKTVLPYSAGIPVPPLGDPLGEAAFWVSVANPDEREAYCLATFNAMPSNRQAAFLDYVQGRQAA</sequence>